<dbReference type="EMBL" id="RHXB01000009">
    <property type="protein sequence ID" value="RSE24929.1"/>
    <property type="molecule type" value="Genomic_DNA"/>
</dbReference>
<proteinExistence type="predicted"/>
<sequence length="67" mass="7858">MYAKNLLKTKIALHRTRLPFSYQSFFSVLIFYKSSLQAAPLLAFPGRKRTEKYERNFSFFQFPGAGM</sequence>
<comment type="caution">
    <text evidence="1">The sequence shown here is derived from an EMBL/GenBank/DDBJ whole genome shotgun (WGS) entry which is preliminary data.</text>
</comment>
<evidence type="ECO:0000313" key="2">
    <source>
        <dbReference type="Proteomes" id="UP000275331"/>
    </source>
</evidence>
<evidence type="ECO:0000313" key="1">
    <source>
        <dbReference type="EMBL" id="RSE24929.1"/>
    </source>
</evidence>
<dbReference type="Proteomes" id="UP000275331">
    <property type="component" value="Unassembled WGS sequence"/>
</dbReference>
<dbReference type="OrthoDB" id="6631235at2"/>
<dbReference type="AlphaFoldDB" id="A0A427UWR4"/>
<protein>
    <submittedName>
        <fullName evidence="1">Uncharacterized protein</fullName>
    </submittedName>
</protein>
<reference evidence="1 2" key="1">
    <citation type="submission" date="2018-10" db="EMBL/GenBank/DDBJ databases">
        <title>Transmission dynamics of multidrug resistant bacteria on intensive care unit surfaces.</title>
        <authorList>
            <person name="D'Souza A.W."/>
            <person name="Potter R.F."/>
            <person name="Wallace M."/>
            <person name="Shupe A."/>
            <person name="Patel S."/>
            <person name="Sun S."/>
            <person name="Gul D."/>
            <person name="Kwon J.H."/>
            <person name="Andleeb S."/>
            <person name="Burnham C.-A.D."/>
            <person name="Dantas G."/>
        </authorList>
    </citation>
    <scope>NUCLEOTIDE SEQUENCE [LARGE SCALE GENOMIC DNA]</scope>
    <source>
        <strain evidence="1 2">AS_373</strain>
    </source>
</reference>
<gene>
    <name evidence="1" type="ORF">EGT71_14150</name>
</gene>
<accession>A0A427UWR4</accession>
<organism evidence="1 2">
    <name type="scientific">Atlantibacter subterraneus</name>
    <dbReference type="NCBI Taxonomy" id="255519"/>
    <lineage>
        <taxon>Bacteria</taxon>
        <taxon>Pseudomonadati</taxon>
        <taxon>Pseudomonadota</taxon>
        <taxon>Gammaproteobacteria</taxon>
        <taxon>Enterobacterales</taxon>
        <taxon>Enterobacteriaceae</taxon>
        <taxon>Atlantibacter</taxon>
    </lineage>
</organism>
<name>A0A427UWR4_9ENTR</name>